<dbReference type="KEGG" id="whr:OG579_13970"/>
<keyword evidence="2" id="KW-0472">Membrane</keyword>
<evidence type="ECO:0008006" key="5">
    <source>
        <dbReference type="Google" id="ProtNLM"/>
    </source>
</evidence>
<protein>
    <recommendedName>
        <fullName evidence="5">Transmembrane protein</fullName>
    </recommendedName>
</protein>
<feature type="compositionally biased region" description="Basic and acidic residues" evidence="1">
    <location>
        <begin position="1"/>
        <end position="11"/>
    </location>
</feature>
<keyword evidence="2" id="KW-1133">Transmembrane helix</keyword>
<evidence type="ECO:0000256" key="2">
    <source>
        <dbReference type="SAM" id="Phobius"/>
    </source>
</evidence>
<keyword evidence="4" id="KW-1185">Reference proteome</keyword>
<dbReference type="AlphaFoldDB" id="A0AAU4JYE2"/>
<feature type="compositionally biased region" description="Basic residues" evidence="1">
    <location>
        <begin position="12"/>
        <end position="23"/>
    </location>
</feature>
<name>A0AAU4JYE2_9NOCA</name>
<feature type="region of interest" description="Disordered" evidence="1">
    <location>
        <begin position="1"/>
        <end position="23"/>
    </location>
</feature>
<dbReference type="EMBL" id="CP108021">
    <property type="protein sequence ID" value="WUM18834.1"/>
    <property type="molecule type" value="Genomic_DNA"/>
</dbReference>
<accession>A0AAU4JYE2</accession>
<dbReference type="Proteomes" id="UP001432128">
    <property type="component" value="Chromosome"/>
</dbReference>
<dbReference type="InterPro" id="IPR039708">
    <property type="entry name" value="MT1774/Rv1733c-like"/>
</dbReference>
<reference evidence="3 4" key="1">
    <citation type="submission" date="2022-10" db="EMBL/GenBank/DDBJ databases">
        <title>The complete genomes of actinobacterial strains from the NBC collection.</title>
        <authorList>
            <person name="Joergensen T.S."/>
            <person name="Alvarez Arevalo M."/>
            <person name="Sterndorff E.B."/>
            <person name="Faurdal D."/>
            <person name="Vuksanovic O."/>
            <person name="Mourched A.-S."/>
            <person name="Charusanti P."/>
            <person name="Shaw S."/>
            <person name="Blin K."/>
            <person name="Weber T."/>
        </authorList>
    </citation>
    <scope>NUCLEOTIDE SEQUENCE [LARGE SCALE GENOMIC DNA]</scope>
    <source>
        <strain evidence="3 4">NBC_00319</strain>
    </source>
</reference>
<keyword evidence="2" id="KW-0812">Transmembrane</keyword>
<dbReference type="PANTHER" id="PTHR42305">
    <property type="entry name" value="MEMBRANE PROTEIN RV1733C-RELATED"/>
    <property type="match status" value="1"/>
</dbReference>
<gene>
    <name evidence="3" type="ORF">OG579_13970</name>
</gene>
<proteinExistence type="predicted"/>
<dbReference type="PANTHER" id="PTHR42305:SF1">
    <property type="entry name" value="MEMBRANE PROTEIN RV1733C-RELATED"/>
    <property type="match status" value="1"/>
</dbReference>
<dbReference type="RefSeq" id="WP_328856416.1">
    <property type="nucleotide sequence ID" value="NZ_CP108021.1"/>
</dbReference>
<evidence type="ECO:0000313" key="3">
    <source>
        <dbReference type="EMBL" id="WUM18834.1"/>
    </source>
</evidence>
<sequence>MSGERRSDARRAMRRANARHHRGANPLEREIDITERRMHRLLVLVGMILLPLAIVPGILIWSSHQDDPPQKRIDTVSATTDLSSAAVTPITSTIGSDESNKVPAHWTYKGAAKSGVITVPPGTAAGSSLLLTVDQDGRPTPPMPLRADAGVTAVAVVIVLIGLVIATLLALQNWIRTHCDRKREIMWDNAIARFFAPE</sequence>
<evidence type="ECO:0000256" key="1">
    <source>
        <dbReference type="SAM" id="MobiDB-lite"/>
    </source>
</evidence>
<evidence type="ECO:0000313" key="4">
    <source>
        <dbReference type="Proteomes" id="UP001432128"/>
    </source>
</evidence>
<feature type="transmembrane region" description="Helical" evidence="2">
    <location>
        <begin position="41"/>
        <end position="61"/>
    </location>
</feature>
<organism evidence="3 4">
    <name type="scientific">Williamsia herbipolensis</name>
    <dbReference type="NCBI Taxonomy" id="1603258"/>
    <lineage>
        <taxon>Bacteria</taxon>
        <taxon>Bacillati</taxon>
        <taxon>Actinomycetota</taxon>
        <taxon>Actinomycetes</taxon>
        <taxon>Mycobacteriales</taxon>
        <taxon>Nocardiaceae</taxon>
        <taxon>Williamsia</taxon>
    </lineage>
</organism>
<feature type="transmembrane region" description="Helical" evidence="2">
    <location>
        <begin position="149"/>
        <end position="171"/>
    </location>
</feature>